<feature type="domain" description="Laminin EGF-like" evidence="17">
    <location>
        <begin position="2207"/>
        <end position="2259"/>
    </location>
</feature>
<dbReference type="GO" id="GO:0009887">
    <property type="term" value="P:animal organ morphogenesis"/>
    <property type="evidence" value="ECO:0007669"/>
    <property type="project" value="TreeGrafter"/>
</dbReference>
<feature type="disulfide bond" evidence="14">
    <location>
        <begin position="2655"/>
        <end position="2672"/>
    </location>
</feature>
<dbReference type="InterPro" id="IPR002049">
    <property type="entry name" value="LE_dom"/>
</dbReference>
<feature type="disulfide bond" evidence="14">
    <location>
        <begin position="2605"/>
        <end position="2617"/>
    </location>
</feature>
<dbReference type="FunFam" id="2.10.25.10:FF:000105">
    <property type="entry name" value="laminin subunit gamma-1"/>
    <property type="match status" value="1"/>
</dbReference>
<feature type="domain" description="Laminin EGF-like" evidence="17">
    <location>
        <begin position="2556"/>
        <end position="2604"/>
    </location>
</feature>
<keyword evidence="22" id="KW-1185">Reference proteome</keyword>
<feature type="domain" description="Laminin N-terminal" evidence="20">
    <location>
        <begin position="1811"/>
        <end position="2049"/>
    </location>
</feature>
<evidence type="ECO:0000256" key="5">
    <source>
        <dbReference type="ARBA" id="ARBA00022729"/>
    </source>
</evidence>
<keyword evidence="13 14" id="KW-0424">Laminin EGF-like domain</keyword>
<dbReference type="PANTHER" id="PTHR10574">
    <property type="entry name" value="NETRIN/LAMININ-RELATED"/>
    <property type="match status" value="1"/>
</dbReference>
<dbReference type="PRINTS" id="PR00011">
    <property type="entry name" value="EGFLAMININ"/>
</dbReference>
<dbReference type="FunFam" id="2.10.25.10:FF:000074">
    <property type="entry name" value="Laminin subunit alpha"/>
    <property type="match status" value="1"/>
</dbReference>
<dbReference type="GO" id="GO:0009888">
    <property type="term" value="P:tissue development"/>
    <property type="evidence" value="ECO:0007669"/>
    <property type="project" value="TreeGrafter"/>
</dbReference>
<dbReference type="PROSITE" id="PS01248">
    <property type="entry name" value="EGF_LAM_1"/>
    <property type="match status" value="8"/>
</dbReference>
<dbReference type="GO" id="GO:0005604">
    <property type="term" value="C:basement membrane"/>
    <property type="evidence" value="ECO:0007669"/>
    <property type="project" value="UniProtKB-SubCell"/>
</dbReference>
<protein>
    <recommendedName>
        <fullName evidence="23">Laminin subunit beta-1</fullName>
    </recommendedName>
</protein>
<feature type="disulfide bond" evidence="14">
    <location>
        <begin position="771"/>
        <end position="780"/>
    </location>
</feature>
<evidence type="ECO:0000259" key="19">
    <source>
        <dbReference type="PROSITE" id="PS51116"/>
    </source>
</evidence>
<feature type="domain" description="Laminin IV type B" evidence="19">
    <location>
        <begin position="2299"/>
        <end position="2501"/>
    </location>
</feature>
<dbReference type="InterPro" id="IPR000742">
    <property type="entry name" value="EGF"/>
</dbReference>
<feature type="disulfide bond" evidence="14">
    <location>
        <begin position="2177"/>
        <end position="2186"/>
    </location>
</feature>
<feature type="domain" description="Laminin EGF-like" evidence="17">
    <location>
        <begin position="2507"/>
        <end position="2555"/>
    </location>
</feature>
<evidence type="ECO:0000256" key="8">
    <source>
        <dbReference type="ARBA" id="ARBA00022889"/>
    </source>
</evidence>
<feature type="disulfide bond" evidence="14">
    <location>
        <begin position="2230"/>
        <end position="2239"/>
    </location>
</feature>
<keyword evidence="10 14" id="KW-1015">Disulfide bond</keyword>
<evidence type="ECO:0000259" key="18">
    <source>
        <dbReference type="PROSITE" id="PS51115"/>
    </source>
</evidence>
<gene>
    <name evidence="21" type="ORF">PMEA_00010288</name>
</gene>
<sequence>MKNYMLFYLVVIYFFLYLINTPTVATTCKFNGCYDSGRNPRPCIASPVNMAYKRNVSSTNTCGNPASGFCELGPGQKCFECDANKTDKRHSPVFIVDKEFDTPYFLEDVTWWQSQTWWDTNQLGMSNQFNPLKVNITLSFGRRFHISGGIIVRFYNERPMAMFLEKSRDYGKTWKVLQYFAFKCPLYYNMDEMEPVPKNNLFEATCTEDYSGQFPPRYGKVEYRFDKRYDDSCRYFDEEIQNFMLATNVRVRLEYPYTDGLEKVFQTEDVLNKYYYAISDIVITGRCDCNGHAQYCTGPRMEETCECEHNTMGQDCEMCIPMFNNRPWMPANASHANECKECECNNHGLSCIYNDTLGYGVCTSCQHNTKGSQCETCSPKYYRNANVPLQDLNTCIACNCFPEGITNDGTCLQEETPMQVIGQCQCKENVFGRQCDQCIPGYWGYRGNPAGECKACGCDILGTVNNTLQCDQYTGDCPCKESVQGRYCVECKDGFYLFPLTKDSDCLRCPCDLGGAFPRCDKLSGTCSCRLGVEGSECERSQQEHFYPSLDFIQFELEDMHGTFTTLTPSEGYGVDFSGHGFAILYTGQYAYIDNAKVLASHQFYAVLRYSITQSCTFDFSAKLVLGITSTGQNTSIEFDLLMEKQPERSGKTWRSPQTVTLLTGKVYNLSLTYNSTNDIENCSVHVDSLVFLPDVNTTRAYTESERDTQDQLHSCAQASLSLAASEPAYCNKLVFAASTEIYNGTLACRCNPVGSVSGTQCTAYGGQCQCHPGVVGRICDSCNNGYYGFSSTGCKRCQCSNAGSLHFSCHLTTGKCQCKTNVEGHNCDICKDGSFNLDSANEQGCLSCFGYGRASSCKSASGFVASAILNEFENKTEFDWVVVNRTGDVIPFVDSASNGLVVTSVLVPPVMYISAPSLFLGTQFRSYGQRLHVKIDIKDPGNGQNPAAADGDVILASGSKEVALNFIPSPSPNVSSYHVILDETHVIDGQSVSSLEFQSILAGLTSLKLRASYFPQSTVTFKEVTLETAVNERGIPGEVSVGFVENATCHTNYTGLSCELCAPGYTREVNGSGPSGRCVLCSCNNRSTECDRETGACTNCQVGTYGDRCHLCTNNVLGPECTQCEPGYWGLSKNGCRACDCHPVGTAFGNTTLCDQVTGQCECNATARIGGRRCDRCMENSWNTSDSLFSCRECSSCYSSIQEDVNVVRTRLLDIEDDLSALMKHPALLHNLTFVERLHQLVTEVSVLTQTISRALEVEGNLTSQWLTFEVACHDLSTNLNHTETTYVNHTLYYAAVVDANRKEIESTVTQIRDVVREAARLLGTPMRHKLEQNEVLSRSLALVAKELIGVAEGVIEHKNRTVTINGTIFARVESALETARNATEKAQDANSTQVQLTNLLQPLYENVSAANTLGEQTVALVLSKLTSASKAYNDSEAMIAEASQPNPDRSSVLQDLKRKTIEARNLAAHFLNQTSELYHSSAAVAGQVHAAIERSVHLEEEVQNVLLNGTQLLQRCQAALSSTQASVSRANKVHEHAKRMLNVASNFEVESRQVQASANRSLLTVSSARTNAHDILRNVFAVNESSANSLKTVEEALQLGDVVDKSSASEKQVVKKALRLAYKLWNETTGANMVGNATMEDFMARNIEPIQKLCQNLSTKASNLSNNGHIILHRAAHTNATVHRLIILIRRVMNESSGLPRVRVDDLPTLREGVNSARQQFDGLQLQPQLEELKRELQLQKTKMAMYKERIHQLRSDIQKYKATSDLKKSSSDGIIATSKVIMTLMKHIAIICSILAAFFAEVACECSIANVCVPGPVNAARLVKHTVKATSTCGNPPAYYCHFEPLNGDCTLCSGTNHSVDKMTDGDLETSWQSVTWWEWYKNNNNTHKPFVVDVTLSFNKSYAITGEIRITFNSPRPFKMILEKSADKGLTWTPLQYYADDCQEKFNLSNTPVESITKGNFGIQCVQDYSFATPQKGGQVLFDFLRRYEKADFWNGTLQEYFTITDLRLRLLYPGTDGLENVDNVVENIFNQYFYSIADIRVNARCQCHGHAEYCDFPYTNGSLCDCLHNTAGEDCERCKPLFNNQTWRPAYSNSEPNPCEGNCHYNKTLNHGICDDCYHNTTGMFCERCHEKFYRNMSKPLNDPEVCLPCDCFMFGIINNGTCNQTTGQCKCKQNVTGRQCDHCADTFWGFELPPLGDCRECSCNGNGTVNGSLSCNQILGECPCKNNIHQRTCSECKDGYYSFPKAIESDCLQCDCDYGGSVQEICEKINGTCLCRSHIEGERCTAVRAGFYVASFDHLKYEAEDAMGNYEATSNFSGVDQEFTGRGYGKIGFNQFISFNVNLSTSFRDFYIVIRYTHTEKANLSLLLSISSCNEKNCSESNNFSISDVPYGVGLAWISEEAVSFVRGQVYHLNLSYVSGMYQNTSIEIDSLILLPNVRDVRIYEIANRYGSVHGMALQQIENCWNKSTTISGSQSGFDTAVCQNVTFSAMAEVFDGAIACSCNSTGTKNGTTCHKQGGQCHCKPGVTGHACDRCKPGYFNFTGSGCTACGCSGVGSSDLVCDPVSGQCPCRPGVVTRTCSRCNATYYGFQSGQGCVECKCNASGSSDLQCDDVSGVCPCKNSTTGSKCDMCRKNFFNFTSEGCQPCNCHEGGSSSVQCHLNTGICKCKANAEGEKCERCKNGTYNSDPKNPDGCSPCFCFDRSNVCSSAVGFIKDYIMVNFSSLNHVNKPGNLHVLSENNGNTFKIDFPSNSNVTVIVKNNFQGNQLSSYSQLFIIDYVEAESLNASWIITLKNTLDREARFSIVSSLSSSNKEYHALLHERNTLNNLSAFDLQSILVDIDSVEIQGRFIANGSVTIAAKMVTATRGVGEEVRYVENCTCPYNYTELSCGYCNSGFTRRPPSPSHSSRVFSSCVLCSCTGRSKECFPENGTCYNCRMGSEGEHCERCQPNVDNTTDCRRCVPGYFGLTPSSGGCRDCDCVEPNTLYGNSTVCNETTGLCTCKPRIGGRRCDRCHENAYNTSRGCVDCPECYRLIYEDVKKLRVSLLALDDTIERLRNGNIGDASFAHRLDESNEDVSNLVDDAKLSREVENNVTNQIMQLNESLNHLEQVLMHEVTPGVKTLSDNLNAMERNKNKTEELIQLIKGAVNDSFDILNMSVDSAVRKAEIITIYLSKLVPRFTALANNFTGAAASQNETAYEIQHKVDNASSRAEKAQLVADNTITDQKDLDLSLQTLKMHGDVIQALGEYVNSTAHQLFVNASMVLSGANKTLSELMLLDPDKREVVVQIEEAAMHASRQAQGLISTAQNLTQMYSNLSTQVELAVEEVNLLTSRVFRIEAAGKTILIEAQRAKQEATDAVQLASKTLKDAEEMLQILQNFESKAKEAQDFADLSLKQAKEANITSLNAIQFAQGINASLQATLAAATKGLNFAQQAWNISTYENQAVTIIHADANKISQASAQSKYTTGYLNHVDHNVTRLNTSSQGHIDTCKGNYSKLASDALTNAYLAKNAADKADAAAKNLKMNVDHVVQEAARLQHVNVTRLGELKSEIQRIRSTFTQKNLADIITELEKAKREQQTFLLDYKRKVNERRVEIAELKHLYASLSSVTCNKS</sequence>
<feature type="domain" description="Laminin EGF-like" evidence="17">
    <location>
        <begin position="1082"/>
        <end position="1139"/>
    </location>
</feature>
<evidence type="ECO:0000256" key="7">
    <source>
        <dbReference type="ARBA" id="ARBA00022869"/>
    </source>
</evidence>
<dbReference type="Gene3D" id="2.60.120.260">
    <property type="entry name" value="Galactose-binding domain-like"/>
    <property type="match status" value="2"/>
</dbReference>
<dbReference type="Pfam" id="PF24973">
    <property type="entry name" value="EGF_LMN_ATRN"/>
    <property type="match status" value="2"/>
</dbReference>
<dbReference type="GO" id="GO:0042995">
    <property type="term" value="C:cell projection"/>
    <property type="evidence" value="ECO:0007669"/>
    <property type="project" value="UniProtKB-SubCell"/>
</dbReference>
<evidence type="ECO:0000256" key="14">
    <source>
        <dbReference type="PROSITE-ProRule" id="PRU00460"/>
    </source>
</evidence>
<evidence type="ECO:0000259" key="20">
    <source>
        <dbReference type="PROSITE" id="PS51117"/>
    </source>
</evidence>
<dbReference type="InterPro" id="IPR008211">
    <property type="entry name" value="Laminin_N"/>
</dbReference>
<keyword evidence="12" id="KW-0966">Cell projection</keyword>
<feature type="disulfide bond" evidence="14">
    <location>
        <begin position="2653"/>
        <end position="2665"/>
    </location>
</feature>
<keyword evidence="5 16" id="KW-0732">Signal</keyword>
<dbReference type="FunFam" id="2.10.25.10:FF:000775">
    <property type="entry name" value="Predicted protein"/>
    <property type="match status" value="1"/>
</dbReference>
<evidence type="ECO:0000256" key="11">
    <source>
        <dbReference type="ARBA" id="ARBA00023180"/>
    </source>
</evidence>
<feature type="domain" description="Laminin IV type B" evidence="19">
    <location>
        <begin position="528"/>
        <end position="743"/>
    </location>
</feature>
<feature type="disulfide bond" evidence="14">
    <location>
        <begin position="800"/>
        <end position="817"/>
    </location>
</feature>
<feature type="disulfide bond" evidence="14">
    <location>
        <begin position="1113"/>
        <end position="1122"/>
    </location>
</feature>
<feature type="domain" description="Laminin EGF-like" evidence="17">
    <location>
        <begin position="2155"/>
        <end position="2206"/>
    </location>
</feature>
<dbReference type="PANTHER" id="PTHR10574:SF440">
    <property type="entry name" value="LAMININ EGF-LIKE DOMAIN-CONTAINING PROTEIN"/>
    <property type="match status" value="1"/>
</dbReference>
<feature type="disulfide bond" evidence="14">
    <location>
        <begin position="479"/>
        <end position="488"/>
    </location>
</feature>
<dbReference type="GO" id="GO:0007155">
    <property type="term" value="P:cell adhesion"/>
    <property type="evidence" value="ECO:0007669"/>
    <property type="project" value="UniProtKB-KW"/>
</dbReference>
<dbReference type="FunFam" id="2.10.25.10:FF:000224">
    <property type="entry name" value="Usherin"/>
    <property type="match status" value="1"/>
</dbReference>
<dbReference type="Pfam" id="PF00052">
    <property type="entry name" value="Laminin_B"/>
    <property type="match status" value="1"/>
</dbReference>
<feature type="disulfide bond" evidence="14">
    <location>
        <begin position="2626"/>
        <end position="2635"/>
    </location>
</feature>
<evidence type="ECO:0000256" key="15">
    <source>
        <dbReference type="SAM" id="Coils"/>
    </source>
</evidence>
<keyword evidence="3" id="KW-0964">Secreted</keyword>
<dbReference type="Gene3D" id="2.170.300.10">
    <property type="entry name" value="Tie2 ligand-binding domain superfamily"/>
    <property type="match status" value="2"/>
</dbReference>
<reference evidence="21 22" key="1">
    <citation type="submission" date="2022-05" db="EMBL/GenBank/DDBJ databases">
        <authorList>
            <consortium name="Genoscope - CEA"/>
            <person name="William W."/>
        </authorList>
    </citation>
    <scope>NUCLEOTIDE SEQUENCE [LARGE SCALE GENOMIC DNA]</scope>
</reference>
<dbReference type="InterPro" id="IPR050440">
    <property type="entry name" value="Laminin/Netrin_ECM"/>
</dbReference>
<evidence type="ECO:0000256" key="4">
    <source>
        <dbReference type="ARBA" id="ARBA00022530"/>
    </source>
</evidence>
<dbReference type="CDD" id="cd00055">
    <property type="entry name" value="EGF_Lam"/>
    <property type="match status" value="19"/>
</dbReference>
<evidence type="ECO:0000313" key="21">
    <source>
        <dbReference type="EMBL" id="CAH3033770.1"/>
    </source>
</evidence>
<dbReference type="PROSITE" id="PS50027">
    <property type="entry name" value="EGF_LAM_2"/>
    <property type="match status" value="11"/>
</dbReference>
<dbReference type="InterPro" id="IPR056863">
    <property type="entry name" value="LMN_ATRN_NET-like_EGF"/>
</dbReference>
<feature type="disulfide bond" evidence="14">
    <location>
        <begin position="2607"/>
        <end position="2624"/>
    </location>
</feature>
<dbReference type="SMART" id="SM00180">
    <property type="entry name" value="EGF_Lam"/>
    <property type="match status" value="20"/>
</dbReference>
<feature type="disulfide bond" evidence="14">
    <location>
        <begin position="2577"/>
        <end position="2586"/>
    </location>
</feature>
<dbReference type="SMART" id="SM00181">
    <property type="entry name" value="EGF"/>
    <property type="match status" value="8"/>
</dbReference>
<comment type="caution">
    <text evidence="14">Lacks conserved residue(s) required for the propagation of feature annotation.</text>
</comment>
<evidence type="ECO:0000256" key="13">
    <source>
        <dbReference type="ARBA" id="ARBA00023292"/>
    </source>
</evidence>
<dbReference type="InterPro" id="IPR013015">
    <property type="entry name" value="Laminin_IV_B"/>
</dbReference>
<evidence type="ECO:0000256" key="10">
    <source>
        <dbReference type="ARBA" id="ARBA00023157"/>
    </source>
</evidence>
<evidence type="ECO:0000256" key="16">
    <source>
        <dbReference type="SAM" id="SignalP"/>
    </source>
</evidence>
<dbReference type="Gene3D" id="2.10.25.10">
    <property type="entry name" value="Laminin"/>
    <property type="match status" value="15"/>
</dbReference>
<feature type="disulfide bond" evidence="14">
    <location>
        <begin position="2556"/>
        <end position="2568"/>
    </location>
</feature>
<evidence type="ECO:0000259" key="17">
    <source>
        <dbReference type="PROSITE" id="PS50027"/>
    </source>
</evidence>
<dbReference type="Pfam" id="PF00053">
    <property type="entry name" value="EGF_laminin"/>
    <property type="match status" value="18"/>
</dbReference>
<dbReference type="EMBL" id="CALNXJ010000002">
    <property type="protein sequence ID" value="CAH3033770.1"/>
    <property type="molecule type" value="Genomic_DNA"/>
</dbReference>
<feature type="coiled-coil region" evidence="15">
    <location>
        <begin position="3097"/>
        <end position="3153"/>
    </location>
</feature>
<evidence type="ECO:0008006" key="23">
    <source>
        <dbReference type="Google" id="ProtNLM"/>
    </source>
</evidence>
<keyword evidence="11" id="KW-0325">Glycoprotein</keyword>
<keyword evidence="4" id="KW-0272">Extracellular matrix</keyword>
<feature type="disulfide bond" evidence="14">
    <location>
        <begin position="2529"/>
        <end position="2538"/>
    </location>
</feature>
<feature type="domain" description="Laminin N-terminal" evidence="20">
    <location>
        <begin position="39"/>
        <end position="286"/>
    </location>
</feature>
<dbReference type="SMART" id="SM00281">
    <property type="entry name" value="LamB"/>
    <property type="match status" value="1"/>
</dbReference>
<feature type="disulfide bond" evidence="14">
    <location>
        <begin position="819"/>
        <end position="828"/>
    </location>
</feature>
<feature type="domain" description="Laminin EGF-like" evidence="17">
    <location>
        <begin position="749"/>
        <end position="797"/>
    </location>
</feature>
<name>A0AAU9VLZ7_9CNID</name>
<feature type="domain" description="Laminin EGF-like" evidence="17">
    <location>
        <begin position="398"/>
        <end position="455"/>
    </location>
</feature>
<evidence type="ECO:0000256" key="1">
    <source>
        <dbReference type="ARBA" id="ARBA00004302"/>
    </source>
</evidence>
<evidence type="ECO:0000256" key="3">
    <source>
        <dbReference type="ARBA" id="ARBA00022525"/>
    </source>
</evidence>
<feature type="disulfide bond" evidence="14">
    <location>
        <begin position="2674"/>
        <end position="2683"/>
    </location>
</feature>
<feature type="domain" description="Laminin EGF-like" evidence="17">
    <location>
        <begin position="456"/>
        <end position="508"/>
    </location>
</feature>
<comment type="subcellular location">
    <subcellularLocation>
        <location evidence="2">Cell projection</location>
    </subcellularLocation>
    <subcellularLocation>
        <location evidence="1">Secreted</location>
        <location evidence="1">Extracellular space</location>
        <location evidence="1">Extracellular matrix</location>
        <location evidence="1">Basement membrane</location>
    </subcellularLocation>
</comment>
<feature type="disulfide bond" evidence="14">
    <location>
        <begin position="798"/>
        <end position="810"/>
    </location>
</feature>
<evidence type="ECO:0000256" key="6">
    <source>
        <dbReference type="ARBA" id="ARBA00022737"/>
    </source>
</evidence>
<proteinExistence type="predicted"/>
<dbReference type="SUPFAM" id="SSF57196">
    <property type="entry name" value="EGF/Laminin"/>
    <property type="match status" value="14"/>
</dbReference>
<dbReference type="PROSITE" id="PS51117">
    <property type="entry name" value="LAMININ_NTER"/>
    <property type="match status" value="2"/>
</dbReference>
<feature type="coiled-coil region" evidence="15">
    <location>
        <begin position="1732"/>
        <end position="1766"/>
    </location>
</feature>
<dbReference type="InterPro" id="IPR000034">
    <property type="entry name" value="Laminin_IV"/>
</dbReference>
<keyword evidence="9 15" id="KW-0175">Coiled coil</keyword>
<dbReference type="PROSITE" id="PS51116">
    <property type="entry name" value="LAMININ_IVB"/>
    <property type="match status" value="2"/>
</dbReference>
<evidence type="ECO:0000256" key="9">
    <source>
        <dbReference type="ARBA" id="ARBA00023054"/>
    </source>
</evidence>
<feature type="signal peptide" evidence="16">
    <location>
        <begin position="1"/>
        <end position="25"/>
    </location>
</feature>
<organism evidence="21 22">
    <name type="scientific">Pocillopora meandrina</name>
    <dbReference type="NCBI Taxonomy" id="46732"/>
    <lineage>
        <taxon>Eukaryota</taxon>
        <taxon>Metazoa</taxon>
        <taxon>Cnidaria</taxon>
        <taxon>Anthozoa</taxon>
        <taxon>Hexacorallia</taxon>
        <taxon>Scleractinia</taxon>
        <taxon>Astrocoeniina</taxon>
        <taxon>Pocilloporidae</taxon>
        <taxon>Pocillopora</taxon>
    </lineage>
</organism>
<dbReference type="FunFam" id="2.10.25.10:FF:000082">
    <property type="entry name" value="Laminin subunit alpha 1"/>
    <property type="match status" value="1"/>
</dbReference>
<feature type="domain" description="Laminin IV type A" evidence="18">
    <location>
        <begin position="876"/>
        <end position="1047"/>
    </location>
</feature>
<dbReference type="FunFam" id="2.10.25.10:FF:000090">
    <property type="entry name" value="laminin subunit alpha"/>
    <property type="match status" value="5"/>
</dbReference>
<feature type="domain" description="Laminin EGF-like" evidence="17">
    <location>
        <begin position="2605"/>
        <end position="2652"/>
    </location>
</feature>
<dbReference type="SMART" id="SM00136">
    <property type="entry name" value="LamNT"/>
    <property type="match status" value="2"/>
</dbReference>
<dbReference type="Pfam" id="PF00055">
    <property type="entry name" value="Laminin_N"/>
    <property type="match status" value="2"/>
</dbReference>
<keyword evidence="7" id="KW-0084">Basement membrane</keyword>
<comment type="caution">
    <text evidence="21">The sequence shown here is derived from an EMBL/GenBank/DDBJ whole genome shotgun (WGS) entry which is preliminary data.</text>
</comment>
<evidence type="ECO:0000256" key="12">
    <source>
        <dbReference type="ARBA" id="ARBA00023273"/>
    </source>
</evidence>
<feature type="disulfide bond" evidence="14">
    <location>
        <begin position="426"/>
        <end position="435"/>
    </location>
</feature>
<dbReference type="PROSITE" id="PS51115">
    <property type="entry name" value="LAMININ_IVA"/>
    <property type="match status" value="1"/>
</dbReference>
<dbReference type="Pfam" id="PF21199">
    <property type="entry name" value="LAMININ_IV_B"/>
    <property type="match status" value="1"/>
</dbReference>
<feature type="chain" id="PRO_5043314312" description="Laminin subunit beta-1" evidence="16">
    <location>
        <begin position="26"/>
        <end position="3621"/>
    </location>
</feature>
<evidence type="ECO:0000313" key="22">
    <source>
        <dbReference type="Proteomes" id="UP001159428"/>
    </source>
</evidence>
<accession>A0AAU9VLZ7</accession>
<keyword evidence="6" id="KW-0677">Repeat</keyword>
<dbReference type="Proteomes" id="UP001159428">
    <property type="component" value="Unassembled WGS sequence"/>
</dbReference>
<feature type="domain" description="Laminin EGF-like" evidence="17">
    <location>
        <begin position="2653"/>
        <end position="2703"/>
    </location>
</feature>
<feature type="disulfide bond" evidence="14">
    <location>
        <begin position="2558"/>
        <end position="2575"/>
    </location>
</feature>
<keyword evidence="8" id="KW-0130">Cell adhesion</keyword>
<feature type="domain" description="Laminin EGF-like" evidence="17">
    <location>
        <begin position="798"/>
        <end position="848"/>
    </location>
</feature>
<evidence type="ECO:0000256" key="2">
    <source>
        <dbReference type="ARBA" id="ARBA00004316"/>
    </source>
</evidence>